<dbReference type="RefSeq" id="WP_069679971.1">
    <property type="nucleotide sequence ID" value="NZ_CP017253.2"/>
</dbReference>
<dbReference type="Gene3D" id="2.10.270.10">
    <property type="entry name" value="Cholin Binding"/>
    <property type="match status" value="2"/>
</dbReference>
<evidence type="ECO:0000259" key="7">
    <source>
        <dbReference type="PROSITE" id="PS50911"/>
    </source>
</evidence>
<dbReference type="Gene3D" id="2.30.30.40">
    <property type="entry name" value="SH3 Domains"/>
    <property type="match status" value="1"/>
</dbReference>
<dbReference type="Pfam" id="PF05257">
    <property type="entry name" value="CHAP"/>
    <property type="match status" value="1"/>
</dbReference>
<feature type="repeat" description="Cell wall-binding" evidence="4">
    <location>
        <begin position="109"/>
        <end position="128"/>
    </location>
</feature>
<dbReference type="STRING" id="394958.BGI42_08835"/>
<sequence length="476" mass="55365">MKKRYLKKIILTSLTITMFLSLNSVTAYAVWQKDSKDKWNWIENNIKVTGWKNIDNNWYHFDSNGIMSTGWLHDNNKWYYLDTSGTMQVGWFKESDNKWYHLSTRGSMDIGWLKDNNKWYYLSSCGVMSTGWLKDMNEKWYYLSNDGSMYTGWLDHNGDIYYFNSNGEMITEKLVIDGESYDFSEYGKLISKEISGSIESDGTSNEEIKEGYVLTESAPLNIRKEPSISSEILGTIPRKSKVQVIGNEVDGFYKISYKDLTGWSSCEWIKFINTEDDNFDEDTNNNFDENVEEEIKENNEEEIQKDNEEEIEENNKDDFNVEFGEERTVPPSLDNKYYYSNNNIFYKIKLSPPFFKSDGSPIIGNCTWYAWGRIWELTGKAPIDVNFTGNGYEWWQANLKTGKYKTGNKPKVGALAVWKSSLAGSGGYGHVAVVEKIENGKVYISESSWHGSLFKYRELYNIQDLYGYIYLDEPNY</sequence>
<evidence type="ECO:0000256" key="5">
    <source>
        <dbReference type="SAM" id="Coils"/>
    </source>
</evidence>
<dbReference type="EC" id="3.5.1.28" evidence="2"/>
<evidence type="ECO:0000313" key="9">
    <source>
        <dbReference type="EMBL" id="AOR23826.1"/>
    </source>
</evidence>
<feature type="coiled-coil region" evidence="5">
    <location>
        <begin position="284"/>
        <end position="316"/>
    </location>
</feature>
<feature type="domain" description="Peptidase C51" evidence="7">
    <location>
        <begin position="341"/>
        <end position="470"/>
    </location>
</feature>
<keyword evidence="5" id="KW-0175">Coiled coil</keyword>
<dbReference type="InterPro" id="IPR003646">
    <property type="entry name" value="SH3-like_bac-type"/>
</dbReference>
<accession>A0A1D7XKG6</accession>
<dbReference type="Pfam" id="PF19127">
    <property type="entry name" value="Choline_bind_3"/>
    <property type="match status" value="2"/>
</dbReference>
<dbReference type="InterPro" id="IPR038765">
    <property type="entry name" value="Papain-like_cys_pep_sf"/>
</dbReference>
<protein>
    <recommendedName>
        <fullName evidence="2">N-acetylmuramoyl-L-alanine amidase</fullName>
        <ecNumber evidence="2">3.5.1.28</ecNumber>
    </recommendedName>
</protein>
<feature type="repeat" description="Cell wall-binding" evidence="4">
    <location>
        <begin position="129"/>
        <end position="149"/>
    </location>
</feature>
<dbReference type="InterPro" id="IPR018337">
    <property type="entry name" value="Cell_wall/Cho-bd_repeat"/>
</dbReference>
<feature type="repeat" description="Cell wall-binding" evidence="4">
    <location>
        <begin position="150"/>
        <end position="169"/>
    </location>
</feature>
<feature type="repeat" description="Cell wall-binding" evidence="4">
    <location>
        <begin position="48"/>
        <end position="67"/>
    </location>
</feature>
<evidence type="ECO:0000256" key="1">
    <source>
        <dbReference type="ARBA" id="ARBA00001561"/>
    </source>
</evidence>
<dbReference type="PROSITE" id="PS51781">
    <property type="entry name" value="SH3B"/>
    <property type="match status" value="1"/>
</dbReference>
<reference evidence="10" key="1">
    <citation type="submission" date="2016-09" db="EMBL/GenBank/DDBJ databases">
        <title>Genomics of Clostridium taeniosporum, an organism which forms endospores with ribbon-like appendages.</title>
        <authorList>
            <person name="Walker J.R."/>
        </authorList>
    </citation>
    <scope>NUCLEOTIDE SEQUENCE [LARGE SCALE GENOMIC DNA]</scope>
    <source>
        <strain evidence="10">1/k</strain>
    </source>
</reference>
<dbReference type="SUPFAM" id="SSF69360">
    <property type="entry name" value="Cell wall binding repeat"/>
    <property type="match status" value="1"/>
</dbReference>
<evidence type="ECO:0000256" key="6">
    <source>
        <dbReference type="SAM" id="SignalP"/>
    </source>
</evidence>
<dbReference type="InterPro" id="IPR007921">
    <property type="entry name" value="CHAP_dom"/>
</dbReference>
<dbReference type="GO" id="GO:0008745">
    <property type="term" value="F:N-acetylmuramoyl-L-alanine amidase activity"/>
    <property type="evidence" value="ECO:0007669"/>
    <property type="project" value="UniProtKB-EC"/>
</dbReference>
<dbReference type="Pfam" id="PF01473">
    <property type="entry name" value="Choline_bind_1"/>
    <property type="match status" value="1"/>
</dbReference>
<evidence type="ECO:0000259" key="8">
    <source>
        <dbReference type="PROSITE" id="PS51781"/>
    </source>
</evidence>
<dbReference type="SUPFAM" id="SSF54001">
    <property type="entry name" value="Cysteine proteinases"/>
    <property type="match status" value="1"/>
</dbReference>
<dbReference type="KEGG" id="ctae:BGI42_08835"/>
<feature type="signal peptide" evidence="6">
    <location>
        <begin position="1"/>
        <end position="29"/>
    </location>
</feature>
<feature type="repeat" description="Cell wall-binding" evidence="4">
    <location>
        <begin position="68"/>
        <end position="87"/>
    </location>
</feature>
<gene>
    <name evidence="9" type="ORF">BGI42_08835</name>
</gene>
<dbReference type="PROSITE" id="PS50911">
    <property type="entry name" value="CHAP"/>
    <property type="match status" value="1"/>
</dbReference>
<feature type="chain" id="PRO_5009102041" description="N-acetylmuramoyl-L-alanine amidase" evidence="6">
    <location>
        <begin position="30"/>
        <end position="476"/>
    </location>
</feature>
<keyword evidence="6" id="KW-0732">Signal</keyword>
<dbReference type="Pfam" id="PF08239">
    <property type="entry name" value="SH3_3"/>
    <property type="match status" value="1"/>
</dbReference>
<dbReference type="EMBL" id="CP017253">
    <property type="protein sequence ID" value="AOR23826.1"/>
    <property type="molecule type" value="Genomic_DNA"/>
</dbReference>
<proteinExistence type="predicted"/>
<dbReference type="PROSITE" id="PS51170">
    <property type="entry name" value="CW"/>
    <property type="match status" value="5"/>
</dbReference>
<dbReference type="OrthoDB" id="1884925at2"/>
<dbReference type="Gene3D" id="3.90.1720.10">
    <property type="entry name" value="endopeptidase domain like (from Nostoc punctiforme)"/>
    <property type="match status" value="1"/>
</dbReference>
<keyword evidence="10" id="KW-1185">Reference proteome</keyword>
<comment type="catalytic activity">
    <reaction evidence="1">
        <text>Hydrolyzes the link between N-acetylmuramoyl residues and L-amino acid residues in certain cell-wall glycopeptides.</text>
        <dbReference type="EC" id="3.5.1.28"/>
    </reaction>
</comment>
<dbReference type="AlphaFoldDB" id="A0A1D7XKG6"/>
<evidence type="ECO:0000256" key="2">
    <source>
        <dbReference type="ARBA" id="ARBA00011901"/>
    </source>
</evidence>
<name>A0A1D7XKG6_9CLOT</name>
<keyword evidence="3" id="KW-0677">Repeat</keyword>
<evidence type="ECO:0000256" key="3">
    <source>
        <dbReference type="ARBA" id="ARBA00022737"/>
    </source>
</evidence>
<evidence type="ECO:0000256" key="4">
    <source>
        <dbReference type="PROSITE-ProRule" id="PRU00591"/>
    </source>
</evidence>
<dbReference type="Proteomes" id="UP000094652">
    <property type="component" value="Chromosome"/>
</dbReference>
<feature type="domain" description="SH3b" evidence="8">
    <location>
        <begin position="209"/>
        <end position="273"/>
    </location>
</feature>
<evidence type="ECO:0000313" key="10">
    <source>
        <dbReference type="Proteomes" id="UP000094652"/>
    </source>
</evidence>
<organism evidence="9 10">
    <name type="scientific">Clostridium taeniosporum</name>
    <dbReference type="NCBI Taxonomy" id="394958"/>
    <lineage>
        <taxon>Bacteria</taxon>
        <taxon>Bacillati</taxon>
        <taxon>Bacillota</taxon>
        <taxon>Clostridia</taxon>
        <taxon>Eubacteriales</taxon>
        <taxon>Clostridiaceae</taxon>
        <taxon>Clostridium</taxon>
    </lineage>
</organism>